<reference evidence="2 3" key="1">
    <citation type="journal article" date="2021" name="Environ. Microbiol.">
        <title>Gene family expansions and transcriptome signatures uncover fungal adaptations to wood decay.</title>
        <authorList>
            <person name="Hage H."/>
            <person name="Miyauchi S."/>
            <person name="Viragh M."/>
            <person name="Drula E."/>
            <person name="Min B."/>
            <person name="Chaduli D."/>
            <person name="Navarro D."/>
            <person name="Favel A."/>
            <person name="Norest M."/>
            <person name="Lesage-Meessen L."/>
            <person name="Balint B."/>
            <person name="Merenyi Z."/>
            <person name="de Eugenio L."/>
            <person name="Morin E."/>
            <person name="Martinez A.T."/>
            <person name="Baldrian P."/>
            <person name="Stursova M."/>
            <person name="Martinez M.J."/>
            <person name="Novotny C."/>
            <person name="Magnuson J.K."/>
            <person name="Spatafora J.W."/>
            <person name="Maurice S."/>
            <person name="Pangilinan J."/>
            <person name="Andreopoulos W."/>
            <person name="LaButti K."/>
            <person name="Hundley H."/>
            <person name="Na H."/>
            <person name="Kuo A."/>
            <person name="Barry K."/>
            <person name="Lipzen A."/>
            <person name="Henrissat B."/>
            <person name="Riley R."/>
            <person name="Ahrendt S."/>
            <person name="Nagy L.G."/>
            <person name="Grigoriev I.V."/>
            <person name="Martin F."/>
            <person name="Rosso M.N."/>
        </authorList>
    </citation>
    <scope>NUCLEOTIDE SEQUENCE [LARGE SCALE GENOMIC DNA]</scope>
    <source>
        <strain evidence="2 3">CIRM-BRFM 1785</strain>
    </source>
</reference>
<dbReference type="PROSITE" id="PS51257">
    <property type="entry name" value="PROKAR_LIPOPROTEIN"/>
    <property type="match status" value="1"/>
</dbReference>
<dbReference type="EMBL" id="JADCUA010000006">
    <property type="protein sequence ID" value="KAH9839127.1"/>
    <property type="molecule type" value="Genomic_DNA"/>
</dbReference>
<keyword evidence="3" id="KW-1185">Reference proteome</keyword>
<proteinExistence type="predicted"/>
<feature type="compositionally biased region" description="Basic and acidic residues" evidence="1">
    <location>
        <begin position="68"/>
        <end position="78"/>
    </location>
</feature>
<protein>
    <submittedName>
        <fullName evidence="2">Uncharacterized protein</fullName>
    </submittedName>
</protein>
<gene>
    <name evidence="2" type="ORF">C8Q71DRAFT_855771</name>
</gene>
<evidence type="ECO:0000313" key="3">
    <source>
        <dbReference type="Proteomes" id="UP000814176"/>
    </source>
</evidence>
<name>A0ABQ8KLE1_9APHY</name>
<accession>A0ABQ8KLE1</accession>
<dbReference type="RefSeq" id="XP_047780882.1">
    <property type="nucleotide sequence ID" value="XM_047927220.1"/>
</dbReference>
<evidence type="ECO:0000313" key="2">
    <source>
        <dbReference type="EMBL" id="KAH9839127.1"/>
    </source>
</evidence>
<organism evidence="2 3">
    <name type="scientific">Rhodofomes roseus</name>
    <dbReference type="NCBI Taxonomy" id="34475"/>
    <lineage>
        <taxon>Eukaryota</taxon>
        <taxon>Fungi</taxon>
        <taxon>Dikarya</taxon>
        <taxon>Basidiomycota</taxon>
        <taxon>Agaricomycotina</taxon>
        <taxon>Agaricomycetes</taxon>
        <taxon>Polyporales</taxon>
        <taxon>Rhodofomes</taxon>
    </lineage>
</organism>
<dbReference type="Proteomes" id="UP000814176">
    <property type="component" value="Unassembled WGS sequence"/>
</dbReference>
<evidence type="ECO:0000256" key="1">
    <source>
        <dbReference type="SAM" id="MobiDB-lite"/>
    </source>
</evidence>
<sequence>MPAATRAGERDVCLSPVWHGYLGIACCDADYPRTRVRATARATIDIHSPSARLVRDSDALPHTYKAREAARRADEKAGGPRARLPAPILDAPEPRAQICPSEREACWGPALANANARARARAGKCILLPGASRRVAYPHPLRAHASLTYPSCSTIAGPGPSRADAPSPWVAWASDRRAAVECTHDLRRRASIKRGV</sequence>
<dbReference type="GeneID" id="72007952"/>
<comment type="caution">
    <text evidence="2">The sequence shown here is derived from an EMBL/GenBank/DDBJ whole genome shotgun (WGS) entry which is preliminary data.</text>
</comment>
<feature type="region of interest" description="Disordered" evidence="1">
    <location>
        <begin position="68"/>
        <end position="87"/>
    </location>
</feature>